<evidence type="ECO:0000313" key="8">
    <source>
        <dbReference type="EMBL" id="HAE95504.1"/>
    </source>
</evidence>
<evidence type="ECO:0000256" key="2">
    <source>
        <dbReference type="ARBA" id="ARBA00022679"/>
    </source>
</evidence>
<dbReference type="Gene3D" id="1.20.272.10">
    <property type="match status" value="1"/>
</dbReference>
<dbReference type="GO" id="GO:0009360">
    <property type="term" value="C:DNA polymerase III complex"/>
    <property type="evidence" value="ECO:0007669"/>
    <property type="project" value="TreeGrafter"/>
</dbReference>
<evidence type="ECO:0000256" key="6">
    <source>
        <dbReference type="ARBA" id="ARBA00034754"/>
    </source>
</evidence>
<evidence type="ECO:0000256" key="7">
    <source>
        <dbReference type="ARBA" id="ARBA00049244"/>
    </source>
</evidence>
<dbReference type="PATRIC" id="fig|1280948.3.peg.1194"/>
<dbReference type="EMBL" id="AWFH01000006">
    <property type="protein sequence ID" value="KCZ63561.1"/>
    <property type="molecule type" value="Genomic_DNA"/>
</dbReference>
<dbReference type="GO" id="GO:0003887">
    <property type="term" value="F:DNA-directed DNA polymerase activity"/>
    <property type="evidence" value="ECO:0007669"/>
    <property type="project" value="UniProtKB-KW"/>
</dbReference>
<dbReference type="PANTHER" id="PTHR34388:SF1">
    <property type="entry name" value="DNA POLYMERASE III SUBUNIT DELTA"/>
    <property type="match status" value="1"/>
</dbReference>
<organism evidence="9 10">
    <name type="scientific">Hyphomonas atlantica</name>
    <dbReference type="NCBI Taxonomy" id="1280948"/>
    <lineage>
        <taxon>Bacteria</taxon>
        <taxon>Pseudomonadati</taxon>
        <taxon>Pseudomonadota</taxon>
        <taxon>Alphaproteobacteria</taxon>
        <taxon>Hyphomonadales</taxon>
        <taxon>Hyphomonadaceae</taxon>
        <taxon>Hyphomonas</taxon>
    </lineage>
</organism>
<dbReference type="InterPro" id="IPR008921">
    <property type="entry name" value="DNA_pol3_clamp-load_cplx_C"/>
</dbReference>
<dbReference type="Gene3D" id="3.40.50.300">
    <property type="entry name" value="P-loop containing nucleotide triphosphate hydrolases"/>
    <property type="match status" value="1"/>
</dbReference>
<gene>
    <name evidence="8" type="primary">holA</name>
    <name evidence="8" type="ORF">DCG65_13185</name>
    <name evidence="9" type="ORF">HY36_14795</name>
</gene>
<dbReference type="NCBIfam" id="TIGR01128">
    <property type="entry name" value="holA"/>
    <property type="match status" value="1"/>
</dbReference>
<accession>A0A059E779</accession>
<keyword evidence="5" id="KW-0239">DNA-directed DNA polymerase</keyword>
<dbReference type="GO" id="GO:0003677">
    <property type="term" value="F:DNA binding"/>
    <property type="evidence" value="ECO:0007669"/>
    <property type="project" value="InterPro"/>
</dbReference>
<evidence type="ECO:0000256" key="3">
    <source>
        <dbReference type="ARBA" id="ARBA00022695"/>
    </source>
</evidence>
<dbReference type="Proteomes" id="UP000259173">
    <property type="component" value="Unassembled WGS sequence"/>
</dbReference>
<evidence type="ECO:0000256" key="5">
    <source>
        <dbReference type="ARBA" id="ARBA00022932"/>
    </source>
</evidence>
<dbReference type="eggNOG" id="COG1466">
    <property type="taxonomic scope" value="Bacteria"/>
</dbReference>
<dbReference type="PANTHER" id="PTHR34388">
    <property type="entry name" value="DNA POLYMERASE III SUBUNIT DELTA"/>
    <property type="match status" value="1"/>
</dbReference>
<comment type="caution">
    <text evidence="9">The sequence shown here is derived from an EMBL/GenBank/DDBJ whole genome shotgun (WGS) entry which is preliminary data.</text>
</comment>
<dbReference type="RefSeq" id="WP_051602543.1">
    <property type="nucleotide sequence ID" value="NZ_AWFH01000006.1"/>
</dbReference>
<dbReference type="OrthoDB" id="9804983at2"/>
<dbReference type="EC" id="2.7.7.7" evidence="1"/>
<evidence type="ECO:0000256" key="1">
    <source>
        <dbReference type="ARBA" id="ARBA00012417"/>
    </source>
</evidence>
<comment type="catalytic activity">
    <reaction evidence="7">
        <text>DNA(n) + a 2'-deoxyribonucleoside 5'-triphosphate = DNA(n+1) + diphosphate</text>
        <dbReference type="Rhea" id="RHEA:22508"/>
        <dbReference type="Rhea" id="RHEA-COMP:17339"/>
        <dbReference type="Rhea" id="RHEA-COMP:17340"/>
        <dbReference type="ChEBI" id="CHEBI:33019"/>
        <dbReference type="ChEBI" id="CHEBI:61560"/>
        <dbReference type="ChEBI" id="CHEBI:173112"/>
        <dbReference type="EC" id="2.7.7.7"/>
    </reaction>
</comment>
<name>A0A059E779_9PROT</name>
<keyword evidence="2" id="KW-0808">Transferase</keyword>
<protein>
    <recommendedName>
        <fullName evidence="1">DNA-directed DNA polymerase</fullName>
        <ecNumber evidence="1">2.7.7.7</ecNumber>
    </recommendedName>
</protein>
<dbReference type="AlphaFoldDB" id="A0A059E779"/>
<dbReference type="SUPFAM" id="SSF52540">
    <property type="entry name" value="P-loop containing nucleoside triphosphate hydrolases"/>
    <property type="match status" value="1"/>
</dbReference>
<dbReference type="SUPFAM" id="SSF48019">
    <property type="entry name" value="post-AAA+ oligomerization domain-like"/>
    <property type="match status" value="1"/>
</dbReference>
<reference evidence="9 10" key="1">
    <citation type="journal article" date="2014" name="Antonie Van Leeuwenhoek">
        <title>Hyphomonas beringensis sp. nov. and Hyphomonas chukchiensis sp. nov., isolated from surface seawater of the Bering Sea and Chukchi Sea.</title>
        <authorList>
            <person name="Li C."/>
            <person name="Lai Q."/>
            <person name="Li G."/>
            <person name="Dong C."/>
            <person name="Wang J."/>
            <person name="Liao Y."/>
            <person name="Shao Z."/>
        </authorList>
    </citation>
    <scope>NUCLEOTIDE SEQUENCE [LARGE SCALE GENOMIC DNA]</scope>
    <source>
        <strain evidence="9 10">22II1-22F38</strain>
    </source>
</reference>
<evidence type="ECO:0000313" key="10">
    <source>
        <dbReference type="Proteomes" id="UP000024547"/>
    </source>
</evidence>
<dbReference type="GO" id="GO:0006261">
    <property type="term" value="P:DNA-templated DNA replication"/>
    <property type="evidence" value="ECO:0007669"/>
    <property type="project" value="TreeGrafter"/>
</dbReference>
<dbReference type="Gene3D" id="1.10.8.60">
    <property type="match status" value="1"/>
</dbReference>
<keyword evidence="3" id="KW-0548">Nucleotidyltransferase</keyword>
<evidence type="ECO:0000313" key="9">
    <source>
        <dbReference type="EMBL" id="KCZ63561.1"/>
    </source>
</evidence>
<reference evidence="8 11" key="2">
    <citation type="journal article" date="2018" name="Nat. Biotechnol.">
        <title>A standardized bacterial taxonomy based on genome phylogeny substantially revises the tree of life.</title>
        <authorList>
            <person name="Parks D.H."/>
            <person name="Chuvochina M."/>
            <person name="Waite D.W."/>
            <person name="Rinke C."/>
            <person name="Skarshewski A."/>
            <person name="Chaumeil P.A."/>
            <person name="Hugenholtz P."/>
        </authorList>
    </citation>
    <scope>NUCLEOTIDE SEQUENCE [LARGE SCALE GENOMIC DNA]</scope>
    <source>
        <strain evidence="8">UBA8557</strain>
    </source>
</reference>
<sequence>MLLKGKQAADFARKPKPSVWAVLAFGEDPGLSSDAAHALIKAWTPKGATMDVTTLDDDSIKKDPSLLFDGLEAVSLLGDPRVIRVRTSGDKIAALLIEAIQKGDSQEEYYSARLIIEAGGLQKRSKLRAAAESAQSTACLQLFADDAGDIEQRVKSVLKAEGVEIIPEALALFVGDLPGHRNLANSEIEKLALYARGLGRPLDLNDVRALSATDVDHNLSAAIRAALDGKPALVHSTLDRLAVAGTSGISILRSLQFETMRMLDAQSRMASGQSNPGMKLRPPVWQSEWGMFSARLRKWPTKRLMRVMERIYEAEQQAKSGSGSADPVIRVLMNEIARAAELAS</sequence>
<dbReference type="InterPro" id="IPR005790">
    <property type="entry name" value="DNA_polIII_delta"/>
</dbReference>
<evidence type="ECO:0000256" key="4">
    <source>
        <dbReference type="ARBA" id="ARBA00022705"/>
    </source>
</evidence>
<dbReference type="InterPro" id="IPR027417">
    <property type="entry name" value="P-loop_NTPase"/>
</dbReference>
<keyword evidence="10" id="KW-1185">Reference proteome</keyword>
<proteinExistence type="inferred from homology"/>
<keyword evidence="4" id="KW-0235">DNA replication</keyword>
<dbReference type="STRING" id="1280948.HY36_14795"/>
<dbReference type="EMBL" id="DMBR01000399">
    <property type="protein sequence ID" value="HAE95504.1"/>
    <property type="molecule type" value="Genomic_DNA"/>
</dbReference>
<dbReference type="Proteomes" id="UP000024547">
    <property type="component" value="Unassembled WGS sequence"/>
</dbReference>
<evidence type="ECO:0000313" key="11">
    <source>
        <dbReference type="Proteomes" id="UP000259173"/>
    </source>
</evidence>
<comment type="similarity">
    <text evidence="6">Belongs to the DNA polymerase HolA subunit family.</text>
</comment>